<dbReference type="InterPro" id="IPR016461">
    <property type="entry name" value="COMT-like"/>
</dbReference>
<feature type="domain" description="O-methyltransferase C-terminal" evidence="4">
    <location>
        <begin position="787"/>
        <end position="960"/>
    </location>
</feature>
<comment type="caution">
    <text evidence="5">The sequence shown here is derived from an EMBL/GenBank/DDBJ whole genome shotgun (WGS) entry which is preliminary data.</text>
</comment>
<dbReference type="InterPro" id="IPR036388">
    <property type="entry name" value="WH-like_DNA-bd_sf"/>
</dbReference>
<organism evidence="5 6">
    <name type="scientific">Trametes cubensis</name>
    <dbReference type="NCBI Taxonomy" id="1111947"/>
    <lineage>
        <taxon>Eukaryota</taxon>
        <taxon>Fungi</taxon>
        <taxon>Dikarya</taxon>
        <taxon>Basidiomycota</taxon>
        <taxon>Agaricomycotina</taxon>
        <taxon>Agaricomycetes</taxon>
        <taxon>Polyporales</taxon>
        <taxon>Polyporaceae</taxon>
        <taxon>Trametes</taxon>
    </lineage>
</organism>
<dbReference type="Proteomes" id="UP001215151">
    <property type="component" value="Unassembled WGS sequence"/>
</dbReference>
<evidence type="ECO:0000256" key="3">
    <source>
        <dbReference type="ARBA" id="ARBA00022691"/>
    </source>
</evidence>
<dbReference type="AlphaFoldDB" id="A0AAD7TTY7"/>
<dbReference type="PROSITE" id="PS51683">
    <property type="entry name" value="SAM_OMT_II"/>
    <property type="match status" value="2"/>
</dbReference>
<evidence type="ECO:0000313" key="6">
    <source>
        <dbReference type="Proteomes" id="UP001215151"/>
    </source>
</evidence>
<sequence>MDVPRYAKAPRSAREEATDELNAEPSVVFAIRRIKAACGQLTATVDRPWDALMDAVRASQLSACLRFMEAAHIVEILREAGPNGIHVKDLCRSVKELRPGEKDAPDQENLNPERLGHILRVLATSHWLLEVSSDVFANNRRSSLMDTGKSLEELHVDAMWKYADTNGAAAAVGQVGDYASKVSVYLTEWLLPDTRVSSDSIDAIESTGDIHTKRTSTQIGRMARYLTPFNLAFGTKLGFFQWLELPENRHRLVRFGHAMKGTSQWETKHEFLDAFPWKELPQGAILVDVGGGVGSTSMAIAQAYSHIHVVVEDREQVVENASNAWGPECQPLLKSGRVTWRSRDFFARWDPLASKRDPDVFLLRLILHNWQDEDSVKILRRLRAAAGLDTKIIIGDMLLPHACISQDALIAHEHSPLLPNLGVASIQGYLIDVMMMCLFAAKERTVRSKAIGIDADQSGEGVFGIYDAPPVRPTASMSFATLRALHASIGSAIDDLEHIYHDRSQSEPLEFPSLNDPYYVSAPHSAAQKLAHQLSDDPAVSLASKQIVAACAQLNASVSKPWYGFTEAILGGQLSACLRFAEASHLVEILREAGECGLHVDKLHRSILELRPKNAPPPDVTVFTPVRLAHVLRLLATSHWLREVSPDVFANNQRSSYIDSGKTLEELRHNPGNKYIGTDGVAAFLAVVGDESYKTMAYMTEWLLPDTRKVLNARSGIDHASADQNPNANQYETAFNLAFDTQLTYFPWLETPSATRAFRASNDCRLAYILTDRGSAGFQWATLKLGSVLVDVAGGIGSTSLTIAVAHPHINVVVDDRPQVVNIGPSSWGSNHTPLFTSGRVSWRVRDLFEPWKPLASGKAPDVFLLRLILHDWKDEECIKIMRILRSGAGPDTKLIIGDMLLPNACEAQDTFVQDGSPLLPNLGVANIHGFLMDLTMMSMFGANERTVDEMKALALSAGWKITDIRRSPGSVWAYSTAIPV</sequence>
<dbReference type="SUPFAM" id="SSF53335">
    <property type="entry name" value="S-adenosyl-L-methionine-dependent methyltransferases"/>
    <property type="match status" value="2"/>
</dbReference>
<feature type="domain" description="O-methyltransferase C-terminal" evidence="4">
    <location>
        <begin position="227"/>
        <end position="402"/>
    </location>
</feature>
<evidence type="ECO:0000313" key="5">
    <source>
        <dbReference type="EMBL" id="KAJ8475148.1"/>
    </source>
</evidence>
<evidence type="ECO:0000259" key="4">
    <source>
        <dbReference type="Pfam" id="PF00891"/>
    </source>
</evidence>
<name>A0AAD7TTY7_9APHY</name>
<dbReference type="InterPro" id="IPR029063">
    <property type="entry name" value="SAM-dependent_MTases_sf"/>
</dbReference>
<protein>
    <recommendedName>
        <fullName evidence="4">O-methyltransferase C-terminal domain-containing protein</fullName>
    </recommendedName>
</protein>
<keyword evidence="6" id="KW-1185">Reference proteome</keyword>
<keyword evidence="2" id="KW-0808">Transferase</keyword>
<dbReference type="InterPro" id="IPR001077">
    <property type="entry name" value="COMT_C"/>
</dbReference>
<dbReference type="GO" id="GO:0008171">
    <property type="term" value="F:O-methyltransferase activity"/>
    <property type="evidence" value="ECO:0007669"/>
    <property type="project" value="InterPro"/>
</dbReference>
<evidence type="ECO:0000256" key="1">
    <source>
        <dbReference type="ARBA" id="ARBA00022603"/>
    </source>
</evidence>
<dbReference type="GO" id="GO:0032259">
    <property type="term" value="P:methylation"/>
    <property type="evidence" value="ECO:0007669"/>
    <property type="project" value="UniProtKB-KW"/>
</dbReference>
<proteinExistence type="predicted"/>
<dbReference type="Gene3D" id="3.40.50.150">
    <property type="entry name" value="Vaccinia Virus protein VP39"/>
    <property type="match status" value="2"/>
</dbReference>
<dbReference type="PANTHER" id="PTHR43712">
    <property type="entry name" value="PUTATIVE (AFU_ORTHOLOGUE AFUA_4G14580)-RELATED"/>
    <property type="match status" value="1"/>
</dbReference>
<gene>
    <name evidence="5" type="ORF">ONZ51_g6739</name>
</gene>
<evidence type="ECO:0000256" key="2">
    <source>
        <dbReference type="ARBA" id="ARBA00022679"/>
    </source>
</evidence>
<reference evidence="5" key="1">
    <citation type="submission" date="2022-11" db="EMBL/GenBank/DDBJ databases">
        <title>Genome Sequence of Cubamyces cubensis.</title>
        <authorList>
            <person name="Buettner E."/>
        </authorList>
    </citation>
    <scope>NUCLEOTIDE SEQUENCE</scope>
    <source>
        <strain evidence="5">MPL-01</strain>
    </source>
</reference>
<dbReference type="PANTHER" id="PTHR43712:SF2">
    <property type="entry name" value="O-METHYLTRANSFERASE CICE"/>
    <property type="match status" value="1"/>
</dbReference>
<keyword evidence="3" id="KW-0949">S-adenosyl-L-methionine</keyword>
<dbReference type="Gene3D" id="1.10.10.10">
    <property type="entry name" value="Winged helix-like DNA-binding domain superfamily/Winged helix DNA-binding domain"/>
    <property type="match status" value="2"/>
</dbReference>
<accession>A0AAD7TTY7</accession>
<keyword evidence="1" id="KW-0489">Methyltransferase</keyword>
<dbReference type="Pfam" id="PF00891">
    <property type="entry name" value="Methyltransf_2"/>
    <property type="match status" value="2"/>
</dbReference>
<dbReference type="EMBL" id="JAPEVG010000167">
    <property type="protein sequence ID" value="KAJ8475148.1"/>
    <property type="molecule type" value="Genomic_DNA"/>
</dbReference>